<feature type="compositionally biased region" description="Basic and acidic residues" evidence="17">
    <location>
        <begin position="1245"/>
        <end position="1258"/>
    </location>
</feature>
<dbReference type="Pfam" id="PF04675">
    <property type="entry name" value="DNA_ligase_A_N"/>
    <property type="match status" value="1"/>
</dbReference>
<accession>A0A1D1ZT02</accession>
<dbReference type="Pfam" id="PF01068">
    <property type="entry name" value="DNA_ligase_A_M"/>
    <property type="match status" value="1"/>
</dbReference>
<evidence type="ECO:0000256" key="4">
    <source>
        <dbReference type="ARBA" id="ARBA00022598"/>
    </source>
</evidence>
<dbReference type="Pfam" id="PF04679">
    <property type="entry name" value="DNA_ligase_A_C"/>
    <property type="match status" value="1"/>
</dbReference>
<dbReference type="NCBIfam" id="TIGR00574">
    <property type="entry name" value="dnl1"/>
    <property type="match status" value="1"/>
</dbReference>
<dbReference type="Gene3D" id="3.40.50.10190">
    <property type="entry name" value="BRCT domain"/>
    <property type="match status" value="1"/>
</dbReference>
<dbReference type="InterPro" id="IPR012340">
    <property type="entry name" value="NA-bd_OB-fold"/>
</dbReference>
<evidence type="ECO:0000256" key="16">
    <source>
        <dbReference type="RuleBase" id="RU004196"/>
    </source>
</evidence>
<dbReference type="InterPro" id="IPR036420">
    <property type="entry name" value="BRCT_dom_sf"/>
</dbReference>
<dbReference type="PROSITE" id="PS50160">
    <property type="entry name" value="DNA_LIGASE_A3"/>
    <property type="match status" value="1"/>
</dbReference>
<dbReference type="Gene3D" id="1.10.3260.10">
    <property type="entry name" value="DNA ligase, ATP-dependent, N-terminal domain"/>
    <property type="match status" value="1"/>
</dbReference>
<feature type="region of interest" description="Disordered" evidence="17">
    <location>
        <begin position="652"/>
        <end position="715"/>
    </location>
</feature>
<dbReference type="GO" id="GO:0032807">
    <property type="term" value="C:DNA ligase IV complex"/>
    <property type="evidence" value="ECO:0007669"/>
    <property type="project" value="TreeGrafter"/>
</dbReference>
<keyword evidence="12 15" id="KW-0234">DNA repair</keyword>
<keyword evidence="5" id="KW-0479">Metal-binding</keyword>
<evidence type="ECO:0000313" key="20">
    <source>
        <dbReference type="EMBL" id="JAT69885.1"/>
    </source>
</evidence>
<dbReference type="PROSITE" id="PS50172">
    <property type="entry name" value="BRCT"/>
    <property type="match status" value="1"/>
</dbReference>
<evidence type="ECO:0000256" key="10">
    <source>
        <dbReference type="ARBA" id="ARBA00022842"/>
    </source>
</evidence>
<gene>
    <name evidence="20" type="ORF">g.88722</name>
</gene>
<dbReference type="PROSITE" id="PS00697">
    <property type="entry name" value="DNA_LIGASE_A1"/>
    <property type="match status" value="1"/>
</dbReference>
<keyword evidence="4 15" id="KW-0436">Ligase</keyword>
<dbReference type="GO" id="GO:0046872">
    <property type="term" value="F:metal ion binding"/>
    <property type="evidence" value="ECO:0007669"/>
    <property type="project" value="UniProtKB-KW"/>
</dbReference>
<evidence type="ECO:0000256" key="1">
    <source>
        <dbReference type="ARBA" id="ARBA00001946"/>
    </source>
</evidence>
<keyword evidence="13" id="KW-0539">Nucleus</keyword>
<dbReference type="InterPro" id="IPR012308">
    <property type="entry name" value="DNA_ligase_ATP-dep_N"/>
</dbReference>
<name>A0A1D1ZT02_AUXPR</name>
<organism evidence="20">
    <name type="scientific">Auxenochlorella protothecoides</name>
    <name type="common">Green microalga</name>
    <name type="synonym">Chlorella protothecoides</name>
    <dbReference type="NCBI Taxonomy" id="3075"/>
    <lineage>
        <taxon>Eukaryota</taxon>
        <taxon>Viridiplantae</taxon>
        <taxon>Chlorophyta</taxon>
        <taxon>core chlorophytes</taxon>
        <taxon>Trebouxiophyceae</taxon>
        <taxon>Chlorellales</taxon>
        <taxon>Chlorellaceae</taxon>
        <taxon>Auxenochlorella</taxon>
    </lineage>
</organism>
<comment type="catalytic activity">
    <reaction evidence="14 15">
        <text>ATP + (deoxyribonucleotide)n-3'-hydroxyl + 5'-phospho-(deoxyribonucleotide)m = (deoxyribonucleotide)n+m + AMP + diphosphate.</text>
        <dbReference type="EC" id="6.5.1.1"/>
    </reaction>
</comment>
<evidence type="ECO:0000256" key="12">
    <source>
        <dbReference type="ARBA" id="ARBA00023204"/>
    </source>
</evidence>
<dbReference type="InterPro" id="IPR001357">
    <property type="entry name" value="BRCT_dom"/>
</dbReference>
<keyword evidence="6" id="KW-0677">Repeat</keyword>
<dbReference type="SUPFAM" id="SSF52113">
    <property type="entry name" value="BRCT domain"/>
    <property type="match status" value="1"/>
</dbReference>
<dbReference type="InterPro" id="IPR012309">
    <property type="entry name" value="DNA_ligase_ATP-dep_C"/>
</dbReference>
<keyword evidence="8 15" id="KW-0227">DNA damage</keyword>
<sequence>MASRRPEAVQPSDLSFDTLCSLFDILTNSANSKTKSAANRRKIIDKFIDTCVARAGGQAFCLFRLCIPALDAERGNYRLQEGKLVDVFIKACGVARDGSVAKAAKGWKKPGVKGVGIFARVMEEHFFSSYCERTHGTPGAKDLKIRQVNEKLDAMVACAGRTNGQAEIVRWLFTMTTPKQMFWLTQILLKNLRINMSETTLFKAWHPDAVEYYNKCGASLRAVFNTMIDPSTHFDTGIIPGRAVRPQLALGTGSVEYAFKRMQTKQGLARPFLLETKFDGERIQVHRDGNGVYSYFSRRGIEHGQHSRYSAFDPVLRRQLPGQARFILDGEMVVWNRKKGRFEPFGGLKTVMHAAGRRSRPGEQLEVMDLEGLGLEESDPTYSPPRIKDVELVYIAFDIVYLDDRPTTHLALRERHRLLAALLQSRDAVAIPTSGVMGRVVPLLPGETRFNDVLFSREGRTQEDIQEALDQSTALKDEGIVIKALDSMWTTNDRSGSWLKIKLDYVRNMDIDAVIVGGWYGQGRRGDAISQFLLALAVPNPVSGEAPSSWLTFCRVGTGVTDEERASLNAQLKHLLLDGKSVPPPCLQTTGREAPDVWIKDPSQSVVLEVHADLRTIPSSTFATKLSLRFPAVHDIRWDKVPCQATTDAELRGRIREGFPRETQASDGTGTAEASSGLVRSPSQYTPRKRPTRPSLARDTPPPGTAKRPRLALSVVGTYRPADTSDVQVVGSDLADDLVHFAGHASMSGERRRRLERGVAGLGGRVSQNLVPRVTLLLADGADSLAARAAIKQDRDLVHTSWLEACMVEGRAVAMRPRHYVHLSSERALERGREYGDAGDEDLTPEDVEAMLERHIRVEALSAPRLLAELRGPGARVAPFPSTADVRELEVLTCAELAGVPGSAGRQQEAALAGSGAKRVAAAAFDCCVVDLARDHDGAREQGDYLRASLRLMGARVDEVAGEVTGLFVCLRGKRGGEVRGADVLEALQAGRDPGTGLEGLRARLSGGACRLVDPGWVDAATDAVLDDKPMPDPAGGPRKHAIKLENACHVHKLAAGPCRPQSSSHTHTDYAMAAEPVERWPWARFLPSSPPSPAKPRAVRGPAARGRRGPATRIKRPTAVVLQAEGESPAASPPLPASGSGRRASRLTAPPGRAVRAVASSGFEGADQEPAAGGDAEAPWGDDEDLDRGIRQPSRRQQGRPTAVPPKSRPRRAGAGVAAETPAATSHNLGKVHISLSTTSSEGARPHADAGGDRDTPDAPGSGAPSTLTPGVAAAHSAGPPSQSQKQALPADGLSLFDDLFGADVAPQASTRDARKPGAAQTASLVPAELASSPPPRLPSLPSAASQPGSPQSGLGSPGPKLSLRERMARIRAAKQG</sequence>
<feature type="compositionally biased region" description="Polar residues" evidence="17">
    <location>
        <begin position="663"/>
        <end position="674"/>
    </location>
</feature>
<dbReference type="GO" id="GO:0006297">
    <property type="term" value="P:nucleotide-excision repair, DNA gap filling"/>
    <property type="evidence" value="ECO:0007669"/>
    <property type="project" value="TreeGrafter"/>
</dbReference>
<evidence type="ECO:0000256" key="6">
    <source>
        <dbReference type="ARBA" id="ARBA00022737"/>
    </source>
</evidence>
<evidence type="ECO:0000256" key="3">
    <source>
        <dbReference type="ARBA" id="ARBA00007572"/>
    </source>
</evidence>
<evidence type="ECO:0000256" key="15">
    <source>
        <dbReference type="RuleBase" id="RU000617"/>
    </source>
</evidence>
<evidence type="ECO:0000256" key="2">
    <source>
        <dbReference type="ARBA" id="ARBA00004123"/>
    </source>
</evidence>
<dbReference type="SUPFAM" id="SSF50249">
    <property type="entry name" value="Nucleic acid-binding proteins"/>
    <property type="match status" value="1"/>
</dbReference>
<evidence type="ECO:0000256" key="7">
    <source>
        <dbReference type="ARBA" id="ARBA00022741"/>
    </source>
</evidence>
<dbReference type="InterPro" id="IPR012310">
    <property type="entry name" value="DNA_ligase_ATP-dep_cent"/>
</dbReference>
<comment type="subcellular location">
    <subcellularLocation>
        <location evidence="2">Nucleus</location>
    </subcellularLocation>
</comment>
<dbReference type="InterPro" id="IPR016059">
    <property type="entry name" value="DNA_ligase_ATP-dep_CS"/>
</dbReference>
<keyword evidence="11 15" id="KW-0233">DNA recombination</keyword>
<dbReference type="PROSITE" id="PS00333">
    <property type="entry name" value="DNA_LIGASE_A2"/>
    <property type="match status" value="1"/>
</dbReference>
<evidence type="ECO:0000259" key="19">
    <source>
        <dbReference type="PROSITE" id="PS50172"/>
    </source>
</evidence>
<dbReference type="GO" id="GO:0006310">
    <property type="term" value="P:DNA recombination"/>
    <property type="evidence" value="ECO:0007669"/>
    <property type="project" value="UniProtKB-KW"/>
</dbReference>
<dbReference type="GO" id="GO:0003910">
    <property type="term" value="F:DNA ligase (ATP) activity"/>
    <property type="evidence" value="ECO:0007669"/>
    <property type="project" value="UniProtKB-EC"/>
</dbReference>
<comment type="cofactor">
    <cofactor evidence="1">
        <name>Mg(2+)</name>
        <dbReference type="ChEBI" id="CHEBI:18420"/>
    </cofactor>
</comment>
<evidence type="ECO:0000256" key="17">
    <source>
        <dbReference type="SAM" id="MobiDB-lite"/>
    </source>
</evidence>
<feature type="domain" description="ATP-dependent DNA ligase family profile" evidence="18">
    <location>
        <begin position="385"/>
        <end position="538"/>
    </location>
</feature>
<dbReference type="GO" id="GO:0071897">
    <property type="term" value="P:DNA biosynthetic process"/>
    <property type="evidence" value="ECO:0007669"/>
    <property type="project" value="InterPro"/>
</dbReference>
<protein>
    <recommendedName>
        <fullName evidence="15">DNA ligase</fullName>
        <ecNumber evidence="15">6.5.1.1</ecNumber>
    </recommendedName>
</protein>
<keyword evidence="7 15" id="KW-0547">Nucleotide-binding</keyword>
<evidence type="ECO:0000256" key="8">
    <source>
        <dbReference type="ARBA" id="ARBA00022763"/>
    </source>
</evidence>
<dbReference type="Gene3D" id="2.40.50.140">
    <property type="entry name" value="Nucleic acid-binding proteins"/>
    <property type="match status" value="1"/>
</dbReference>
<dbReference type="GO" id="GO:0003677">
    <property type="term" value="F:DNA binding"/>
    <property type="evidence" value="ECO:0007669"/>
    <property type="project" value="InterPro"/>
</dbReference>
<dbReference type="InterPro" id="IPR036599">
    <property type="entry name" value="DNA_ligase_N_sf"/>
</dbReference>
<dbReference type="InterPro" id="IPR029710">
    <property type="entry name" value="LIG4"/>
</dbReference>
<dbReference type="InterPro" id="IPR044125">
    <property type="entry name" value="Adenylation_DNA_ligase_IV"/>
</dbReference>
<dbReference type="EC" id="6.5.1.1" evidence="15"/>
<keyword evidence="9 15" id="KW-0067">ATP-binding</keyword>
<dbReference type="CDD" id="cd07903">
    <property type="entry name" value="Adenylation_DNA_ligase_IV"/>
    <property type="match status" value="1"/>
</dbReference>
<dbReference type="GO" id="GO:0006303">
    <property type="term" value="P:double-strand break repair via nonhomologous end joining"/>
    <property type="evidence" value="ECO:0007669"/>
    <property type="project" value="TreeGrafter"/>
</dbReference>
<evidence type="ECO:0000256" key="13">
    <source>
        <dbReference type="ARBA" id="ARBA00023242"/>
    </source>
</evidence>
<dbReference type="InterPro" id="IPR000977">
    <property type="entry name" value="DNA_ligase_ATP-dep"/>
</dbReference>
<dbReference type="GO" id="GO:0005524">
    <property type="term" value="F:ATP binding"/>
    <property type="evidence" value="ECO:0007669"/>
    <property type="project" value="UniProtKB-KW"/>
</dbReference>
<reference evidence="20" key="1">
    <citation type="submission" date="2015-08" db="EMBL/GenBank/DDBJ databases">
        <authorList>
            <person name="Babu N.S."/>
            <person name="Beckwith C.J."/>
            <person name="Beseler K.G."/>
            <person name="Brison A."/>
            <person name="Carone J.V."/>
            <person name="Caskin T.P."/>
            <person name="Diamond M."/>
            <person name="Durham M.E."/>
            <person name="Foxe J.M."/>
            <person name="Go M."/>
            <person name="Henderson B.A."/>
            <person name="Jones I.B."/>
            <person name="McGettigan J.A."/>
            <person name="Micheletti S.J."/>
            <person name="Nasrallah M.E."/>
            <person name="Ortiz D."/>
            <person name="Piller C.R."/>
            <person name="Privatt S.R."/>
            <person name="Schneider S.L."/>
            <person name="Sharp S."/>
            <person name="Smith T.C."/>
            <person name="Stanton J.D."/>
            <person name="Ullery H.E."/>
            <person name="Wilson R.J."/>
            <person name="Serrano M.G."/>
            <person name="Buck G."/>
            <person name="Lee V."/>
            <person name="Wang Y."/>
            <person name="Carvalho R."/>
            <person name="Voegtly L."/>
            <person name="Shi R."/>
            <person name="Duckworth R."/>
            <person name="Johnson A."/>
            <person name="Loviza R."/>
            <person name="Walstead R."/>
            <person name="Shah Z."/>
            <person name="Kiflezghi M."/>
            <person name="Wade K."/>
            <person name="Ball S.L."/>
            <person name="Bradley K.W."/>
            <person name="Asai D.J."/>
            <person name="Bowman C.A."/>
            <person name="Russell D.A."/>
            <person name="Pope W.H."/>
            <person name="Jacobs-Sera D."/>
            <person name="Hendrix R.W."/>
            <person name="Hatfull G.F."/>
        </authorList>
    </citation>
    <scope>NUCLEOTIDE SEQUENCE</scope>
</reference>
<feature type="domain" description="BRCT" evidence="19">
    <location>
        <begin position="734"/>
        <end position="820"/>
    </location>
</feature>
<dbReference type="SUPFAM" id="SSF56091">
    <property type="entry name" value="DNA ligase/mRNA capping enzyme, catalytic domain"/>
    <property type="match status" value="1"/>
</dbReference>
<keyword evidence="10" id="KW-0460">Magnesium</keyword>
<feature type="compositionally biased region" description="Low complexity" evidence="17">
    <location>
        <begin position="1214"/>
        <end position="1226"/>
    </location>
</feature>
<dbReference type="PANTHER" id="PTHR45997">
    <property type="entry name" value="DNA LIGASE 4"/>
    <property type="match status" value="1"/>
</dbReference>
<dbReference type="EMBL" id="GDKF01008737">
    <property type="protein sequence ID" value="JAT69885.1"/>
    <property type="molecule type" value="Transcribed_RNA"/>
</dbReference>
<evidence type="ECO:0000256" key="5">
    <source>
        <dbReference type="ARBA" id="ARBA00022723"/>
    </source>
</evidence>
<feature type="compositionally biased region" description="Basic residues" evidence="17">
    <location>
        <begin position="1106"/>
        <end position="1117"/>
    </location>
</feature>
<evidence type="ECO:0000256" key="9">
    <source>
        <dbReference type="ARBA" id="ARBA00022840"/>
    </source>
</evidence>
<feature type="compositionally biased region" description="Low complexity" evidence="17">
    <location>
        <begin position="1341"/>
        <end position="1363"/>
    </location>
</feature>
<dbReference type="Gene3D" id="3.30.470.30">
    <property type="entry name" value="DNA ligase/mRNA capping enzyme"/>
    <property type="match status" value="1"/>
</dbReference>
<evidence type="ECO:0000259" key="18">
    <source>
        <dbReference type="PROSITE" id="PS50160"/>
    </source>
</evidence>
<dbReference type="PANTHER" id="PTHR45997:SF1">
    <property type="entry name" value="DNA LIGASE 4"/>
    <property type="match status" value="1"/>
</dbReference>
<comment type="similarity">
    <text evidence="3 16">Belongs to the ATP-dependent DNA ligase family.</text>
</comment>
<proteinExistence type="inferred from homology"/>
<evidence type="ECO:0000256" key="11">
    <source>
        <dbReference type="ARBA" id="ARBA00023172"/>
    </source>
</evidence>
<feature type="region of interest" description="Disordered" evidence="17">
    <location>
        <begin position="1085"/>
        <end position="1292"/>
    </location>
</feature>
<feature type="region of interest" description="Disordered" evidence="17">
    <location>
        <begin position="1308"/>
        <end position="1365"/>
    </location>
</feature>
<feature type="compositionally biased region" description="Low complexity" evidence="17">
    <location>
        <begin position="1096"/>
        <end position="1105"/>
    </location>
</feature>
<evidence type="ECO:0000256" key="14">
    <source>
        <dbReference type="ARBA" id="ARBA00034003"/>
    </source>
</evidence>